<feature type="domain" description="4'-phosphopantetheinyl transferase N-terminal" evidence="15">
    <location>
        <begin position="16"/>
        <end position="76"/>
    </location>
</feature>
<evidence type="ECO:0000256" key="11">
    <source>
        <dbReference type="ARBA" id="ARBA00049191"/>
    </source>
</evidence>
<comment type="pathway">
    <text evidence="2">Siderophore biosynthesis; enterobactin biosynthesis.</text>
</comment>
<comment type="subunit">
    <text evidence="4">EntB, EntD, EntE, and EntF form a multienzyme complex called enterobactin synthase.</text>
</comment>
<dbReference type="PRINTS" id="PR01399">
    <property type="entry name" value="ENTSNTHTASED"/>
</dbReference>
<dbReference type="PANTHER" id="PTHR38096:SF1">
    <property type="entry name" value="ENTEROBACTIN SYNTHASE COMPONENT D"/>
    <property type="match status" value="1"/>
</dbReference>
<evidence type="ECO:0000259" key="14">
    <source>
        <dbReference type="Pfam" id="PF01648"/>
    </source>
</evidence>
<evidence type="ECO:0000313" key="16">
    <source>
        <dbReference type="EMBL" id="PIL17174.1"/>
    </source>
</evidence>
<comment type="cofactor">
    <cofactor evidence="13">
        <name>Mg(2+)</name>
        <dbReference type="ChEBI" id="CHEBI:18420"/>
    </cofactor>
</comment>
<dbReference type="GO" id="GO:0009239">
    <property type="term" value="P:enterobactin biosynthetic process"/>
    <property type="evidence" value="ECO:0007669"/>
    <property type="project" value="UniProtKB-UniPathway"/>
</dbReference>
<evidence type="ECO:0000313" key="17">
    <source>
        <dbReference type="Proteomes" id="UP000231259"/>
    </source>
</evidence>
<feature type="binding site" evidence="12">
    <location>
        <position position="23"/>
    </location>
    <ligand>
        <name>CoA</name>
        <dbReference type="ChEBI" id="CHEBI:57287"/>
    </ligand>
</feature>
<dbReference type="InterPro" id="IPR003542">
    <property type="entry name" value="Enbac_synth_compD-like"/>
</dbReference>
<dbReference type="EMBL" id="AWWI01000170">
    <property type="protein sequence ID" value="PIL17174.1"/>
    <property type="molecule type" value="Genomic_DNA"/>
</dbReference>
<keyword evidence="13" id="KW-0460">Magnesium</keyword>
<evidence type="ECO:0000256" key="10">
    <source>
        <dbReference type="ARBA" id="ARBA00049176"/>
    </source>
</evidence>
<gene>
    <name evidence="16" type="ORF">P775_24935</name>
</gene>
<proteinExistence type="inferred from homology"/>
<evidence type="ECO:0000259" key="15">
    <source>
        <dbReference type="Pfam" id="PF17837"/>
    </source>
</evidence>
<evidence type="ECO:0000256" key="1">
    <source>
        <dbReference type="ARBA" id="ARBA00003937"/>
    </source>
</evidence>
<dbReference type="AlphaFoldDB" id="A0A2G8R6K9"/>
<dbReference type="Pfam" id="PF01648">
    <property type="entry name" value="ACPS"/>
    <property type="match status" value="1"/>
</dbReference>
<comment type="catalytic activity">
    <reaction evidence="10">
        <text>apo-[aryl-carrier protein] + CoA = holo-[aryl-carrier protein] + adenosine 3',5'-bisphosphate + H(+)</text>
        <dbReference type="Rhea" id="RHEA:48404"/>
        <dbReference type="Rhea" id="RHEA-COMP:15903"/>
        <dbReference type="Rhea" id="RHEA-COMP:17557"/>
        <dbReference type="ChEBI" id="CHEBI:15378"/>
        <dbReference type="ChEBI" id="CHEBI:29999"/>
        <dbReference type="ChEBI" id="CHEBI:57287"/>
        <dbReference type="ChEBI" id="CHEBI:58343"/>
        <dbReference type="ChEBI" id="CHEBI:64479"/>
    </reaction>
</comment>
<evidence type="ECO:0000256" key="3">
    <source>
        <dbReference type="ARBA" id="ARBA00008342"/>
    </source>
</evidence>
<reference evidence="16 17" key="1">
    <citation type="submission" date="2013-09" db="EMBL/GenBank/DDBJ databases">
        <title>Genome sequencing of Phaeobacter antarcticus sp. nov. SM1211.</title>
        <authorList>
            <person name="Zhang X.-Y."/>
            <person name="Liu C."/>
            <person name="Chen X.-L."/>
            <person name="Xie B.-B."/>
            <person name="Qin Q.-L."/>
            <person name="Rong J.-C."/>
            <person name="Zhang Y.-Z."/>
        </authorList>
    </citation>
    <scope>NUCLEOTIDE SEQUENCE [LARGE SCALE GENOMIC DNA]</scope>
    <source>
        <strain evidence="16 17">SM1211</strain>
    </source>
</reference>
<dbReference type="SUPFAM" id="SSF56214">
    <property type="entry name" value="4'-phosphopantetheinyl transferase"/>
    <property type="match status" value="1"/>
</dbReference>
<comment type="function">
    <text evidence="1">Involved in the biosynthesis of the siderophore enterobactin (enterochelin), which is a macrocyclic trimeric lactone of N-(2,3-dihydroxybenzoyl)-serine. The serine trilactone serves as a scaffolding for the three catechol functionalities that provide hexadentate coordination for the tightly ligated iron(2+) atoms. Plays an essential role in the assembly of the enterobactin by catalyzing the transfer of the 4'-phosphopantetheine (Ppant) moiety from coenzyme A to the apo-domains of both EntB (ArCP domain) and EntF (PCP domain) to yield their holo-forms which make them competent for the activation of 2,3-dihydroxybenzoate (DHB) and L-serine, respectively.</text>
</comment>
<evidence type="ECO:0000256" key="4">
    <source>
        <dbReference type="ARBA" id="ARBA00011503"/>
    </source>
</evidence>
<sequence>MLDPSGPVTVRLPADLRGAVIKRRSEYLAGRAVAALALREAGLPEQVGRRDRAPLWPKGSTGSISHTDTRVIAVVSRSHAGLGVDCETIMTPSQAAEIHPMVLTPAEAGQHPGILSFSAFLTLVFSAKEALYKAVSARLERIPEFCEATLTSMSADTLHLDFEGAIYVAHYNIDALECLTLVQLRE</sequence>
<evidence type="ECO:0000256" key="8">
    <source>
        <dbReference type="ARBA" id="ARBA00029894"/>
    </source>
</evidence>
<organism evidence="16 17">
    <name type="scientific">Puniceibacterium antarcticum</name>
    <dbReference type="NCBI Taxonomy" id="1206336"/>
    <lineage>
        <taxon>Bacteria</taxon>
        <taxon>Pseudomonadati</taxon>
        <taxon>Pseudomonadota</taxon>
        <taxon>Alphaproteobacteria</taxon>
        <taxon>Rhodobacterales</taxon>
        <taxon>Paracoccaceae</taxon>
        <taxon>Puniceibacterium</taxon>
    </lineage>
</organism>
<dbReference type="GO" id="GO:0008897">
    <property type="term" value="F:holo-[acyl-carrier-protein] synthase activity"/>
    <property type="evidence" value="ECO:0007669"/>
    <property type="project" value="InterPro"/>
</dbReference>
<feature type="binding site" evidence="12">
    <location>
        <position position="133"/>
    </location>
    <ligand>
        <name>CoA</name>
        <dbReference type="ChEBI" id="CHEBI:57287"/>
    </ligand>
</feature>
<comment type="catalytic activity">
    <reaction evidence="11">
        <text>apo-[peptidyl-carrier protein] + CoA = holo-[peptidyl-carrier protein] + adenosine 3',5'-bisphosphate + H(+)</text>
        <dbReference type="Rhea" id="RHEA:46228"/>
        <dbReference type="Rhea" id="RHEA-COMP:11479"/>
        <dbReference type="Rhea" id="RHEA-COMP:11480"/>
        <dbReference type="ChEBI" id="CHEBI:15378"/>
        <dbReference type="ChEBI" id="CHEBI:29999"/>
        <dbReference type="ChEBI" id="CHEBI:57287"/>
        <dbReference type="ChEBI" id="CHEBI:58343"/>
        <dbReference type="ChEBI" id="CHEBI:64479"/>
    </reaction>
</comment>
<evidence type="ECO:0000256" key="13">
    <source>
        <dbReference type="PIRSR" id="PIRSR603542-2"/>
    </source>
</evidence>
<dbReference type="Proteomes" id="UP000231259">
    <property type="component" value="Unassembled WGS sequence"/>
</dbReference>
<evidence type="ECO:0000256" key="6">
    <source>
        <dbReference type="ARBA" id="ARBA00022679"/>
    </source>
</evidence>
<feature type="binding site" evidence="12">
    <location>
        <position position="129"/>
    </location>
    <ligand>
        <name>CoA</name>
        <dbReference type="ChEBI" id="CHEBI:57287"/>
    </ligand>
</feature>
<feature type="binding site" evidence="13">
    <location>
        <position position="85"/>
    </location>
    <ligand>
        <name>Mg(2+)</name>
        <dbReference type="ChEBI" id="CHEBI:18420"/>
    </ligand>
</feature>
<dbReference type="InterPro" id="IPR037143">
    <property type="entry name" value="4-PPantetheinyl_Trfase_dom_sf"/>
</dbReference>
<dbReference type="GO" id="GO:0009366">
    <property type="term" value="C:enterobactin synthetase complex"/>
    <property type="evidence" value="ECO:0007669"/>
    <property type="project" value="InterPro"/>
</dbReference>
<feature type="binding site" evidence="12">
    <location>
        <position position="31"/>
    </location>
    <ligand>
        <name>CoA</name>
        <dbReference type="ChEBI" id="CHEBI:57287"/>
    </ligand>
</feature>
<evidence type="ECO:0000256" key="2">
    <source>
        <dbReference type="ARBA" id="ARBA00004993"/>
    </source>
</evidence>
<protein>
    <recommendedName>
        <fullName evidence="5">Enterobactin synthase component D</fullName>
    </recommendedName>
    <alternativeName>
        <fullName evidence="8">4'-phosphopantetheinyl transferase EntD</fullName>
    </alternativeName>
    <alternativeName>
        <fullName evidence="9">Enterochelin synthase D</fullName>
    </alternativeName>
</protein>
<comment type="similarity">
    <text evidence="3">Belongs to the P-Pant transferase superfamily. EntD family.</text>
</comment>
<evidence type="ECO:0000256" key="9">
    <source>
        <dbReference type="ARBA" id="ARBA00031996"/>
    </source>
</evidence>
<comment type="caution">
    <text evidence="16">The sequence shown here is derived from an EMBL/GenBank/DDBJ whole genome shotgun (WGS) entry which is preliminary data.</text>
</comment>
<keyword evidence="7" id="KW-0259">Enterobactin biosynthesis</keyword>
<keyword evidence="17" id="KW-1185">Reference proteome</keyword>
<dbReference type="PANTHER" id="PTHR38096">
    <property type="entry name" value="ENTEROBACTIN SYNTHASE COMPONENT D"/>
    <property type="match status" value="1"/>
</dbReference>
<feature type="binding site" evidence="13">
    <location>
        <position position="87"/>
    </location>
    <ligand>
        <name>Mg(2+)</name>
        <dbReference type="ChEBI" id="CHEBI:18420"/>
    </ligand>
</feature>
<accession>A0A2G8R6K9</accession>
<feature type="binding site" evidence="12">
    <location>
        <begin position="65"/>
        <end position="66"/>
    </location>
    <ligand>
        <name>CoA</name>
        <dbReference type="ChEBI" id="CHEBI:57287"/>
    </ligand>
</feature>
<evidence type="ECO:0000256" key="5">
    <source>
        <dbReference type="ARBA" id="ARBA00019087"/>
    </source>
</evidence>
<dbReference type="UniPathway" id="UPA00017"/>
<keyword evidence="6" id="KW-0808">Transferase</keyword>
<dbReference type="GO" id="GO:0000287">
    <property type="term" value="F:magnesium ion binding"/>
    <property type="evidence" value="ECO:0007669"/>
    <property type="project" value="InterPro"/>
</dbReference>
<keyword evidence="13" id="KW-0479">Metal-binding</keyword>
<dbReference type="Pfam" id="PF17837">
    <property type="entry name" value="4PPT_N"/>
    <property type="match status" value="1"/>
</dbReference>
<evidence type="ECO:0000256" key="12">
    <source>
        <dbReference type="PIRSR" id="PIRSR603542-1"/>
    </source>
</evidence>
<feature type="domain" description="4'-phosphopantetheinyl transferase" evidence="14">
    <location>
        <begin position="81"/>
        <end position="173"/>
    </location>
</feature>
<feature type="binding site" evidence="12">
    <location>
        <position position="85"/>
    </location>
    <ligand>
        <name>CoA</name>
        <dbReference type="ChEBI" id="CHEBI:57287"/>
    </ligand>
</feature>
<dbReference type="InterPro" id="IPR041354">
    <property type="entry name" value="4PPT_N"/>
</dbReference>
<dbReference type="GO" id="GO:0005886">
    <property type="term" value="C:plasma membrane"/>
    <property type="evidence" value="ECO:0007669"/>
    <property type="project" value="TreeGrafter"/>
</dbReference>
<evidence type="ECO:0000256" key="7">
    <source>
        <dbReference type="ARBA" id="ARBA00023191"/>
    </source>
</evidence>
<dbReference type="InterPro" id="IPR008278">
    <property type="entry name" value="4-PPantetheinyl_Trfase_dom"/>
</dbReference>
<name>A0A2G8R6K9_9RHOB</name>